<keyword evidence="1" id="KW-1133">Transmembrane helix</keyword>
<keyword evidence="1" id="KW-0812">Transmembrane</keyword>
<evidence type="ECO:0000313" key="2">
    <source>
        <dbReference type="EMBL" id="JAE00861.1"/>
    </source>
</evidence>
<accession>A0A0A9ESJ1</accession>
<dbReference type="AlphaFoldDB" id="A0A0A9ESJ1"/>
<proteinExistence type="predicted"/>
<reference evidence="2" key="1">
    <citation type="submission" date="2014-09" db="EMBL/GenBank/DDBJ databases">
        <authorList>
            <person name="Magalhaes I.L.F."/>
            <person name="Oliveira U."/>
            <person name="Santos F.R."/>
            <person name="Vidigal T.H.D.A."/>
            <person name="Brescovit A.D."/>
            <person name="Santos A.J."/>
        </authorList>
    </citation>
    <scope>NUCLEOTIDE SEQUENCE</scope>
    <source>
        <tissue evidence="2">Shoot tissue taken approximately 20 cm above the soil surface</tissue>
    </source>
</reference>
<organism evidence="2">
    <name type="scientific">Arundo donax</name>
    <name type="common">Giant reed</name>
    <name type="synonym">Donax arundinaceus</name>
    <dbReference type="NCBI Taxonomy" id="35708"/>
    <lineage>
        <taxon>Eukaryota</taxon>
        <taxon>Viridiplantae</taxon>
        <taxon>Streptophyta</taxon>
        <taxon>Embryophyta</taxon>
        <taxon>Tracheophyta</taxon>
        <taxon>Spermatophyta</taxon>
        <taxon>Magnoliopsida</taxon>
        <taxon>Liliopsida</taxon>
        <taxon>Poales</taxon>
        <taxon>Poaceae</taxon>
        <taxon>PACMAD clade</taxon>
        <taxon>Arundinoideae</taxon>
        <taxon>Arundineae</taxon>
        <taxon>Arundo</taxon>
    </lineage>
</organism>
<dbReference type="EMBL" id="GBRH01197035">
    <property type="protein sequence ID" value="JAE00861.1"/>
    <property type="molecule type" value="Transcribed_RNA"/>
</dbReference>
<protein>
    <submittedName>
        <fullName evidence="2">Uncharacterized protein</fullName>
    </submittedName>
</protein>
<name>A0A0A9ESJ1_ARUDO</name>
<reference evidence="2" key="2">
    <citation type="journal article" date="2015" name="Data Brief">
        <title>Shoot transcriptome of the giant reed, Arundo donax.</title>
        <authorList>
            <person name="Barrero R.A."/>
            <person name="Guerrero F.D."/>
            <person name="Moolhuijzen P."/>
            <person name="Goolsby J.A."/>
            <person name="Tidwell J."/>
            <person name="Bellgard S.E."/>
            <person name="Bellgard M.I."/>
        </authorList>
    </citation>
    <scope>NUCLEOTIDE SEQUENCE</scope>
    <source>
        <tissue evidence="2">Shoot tissue taken approximately 20 cm above the soil surface</tissue>
    </source>
</reference>
<evidence type="ECO:0000256" key="1">
    <source>
        <dbReference type="SAM" id="Phobius"/>
    </source>
</evidence>
<sequence length="45" mass="5449">MNSNHYESVIIDAMLLFIPFWSFWMQITVFFNYPKSYSAKPELEI</sequence>
<feature type="transmembrane region" description="Helical" evidence="1">
    <location>
        <begin position="13"/>
        <end position="33"/>
    </location>
</feature>
<keyword evidence="1" id="KW-0472">Membrane</keyword>